<accession>A0A607GXL9</accession>
<comment type="caution">
    <text evidence="1">The sequence shown here is derived from an EMBL/GenBank/DDBJ whole genome shotgun (WGS) entry which is preliminary data.</text>
</comment>
<evidence type="ECO:0000313" key="1">
    <source>
        <dbReference type="EMBL" id="ECU8779217.1"/>
    </source>
</evidence>
<sequence>MNYALSASTRSQLDKYMAYQAGINAIPVTGLAKNFAVDPAVQQRLENAAKDSTELTQKINVIGVTDQEGEKVLVDTTGPIARTNSSS</sequence>
<name>A0A607GXL9_SALER</name>
<dbReference type="AlphaFoldDB" id="A0A607GXL9"/>
<dbReference type="EMBL" id="AAKRIG010000094">
    <property type="protein sequence ID" value="ECU8779217.1"/>
    <property type="molecule type" value="Genomic_DNA"/>
</dbReference>
<reference evidence="1" key="1">
    <citation type="submission" date="2018-07" db="EMBL/GenBank/DDBJ databases">
        <authorList>
            <consortium name="PulseNet: The National Subtyping Network for Foodborne Disease Surveillance"/>
            <person name="Tarr C.L."/>
            <person name="Trees E."/>
            <person name="Katz L.S."/>
            <person name="Carleton-Romer H.A."/>
            <person name="Stroika S."/>
            <person name="Kucerova Z."/>
            <person name="Roache K.F."/>
            <person name="Sabol A.L."/>
            <person name="Besser J."/>
            <person name="Gerner-Smidt P."/>
        </authorList>
    </citation>
    <scope>NUCLEOTIDE SEQUENCE</scope>
    <source>
        <strain evidence="1">PNUSAS011936</strain>
    </source>
</reference>
<proteinExistence type="predicted"/>
<dbReference type="Pfam" id="PF05125">
    <property type="entry name" value="Phage_cap_P2"/>
    <property type="match status" value="1"/>
</dbReference>
<feature type="non-terminal residue" evidence="1">
    <location>
        <position position="87"/>
    </location>
</feature>
<protein>
    <submittedName>
        <fullName evidence="1">Capsid protein</fullName>
    </submittedName>
</protein>
<gene>
    <name evidence="1" type="ORF">CCF81_26475</name>
</gene>
<organism evidence="1">
    <name type="scientific">Salmonella enterica</name>
    <name type="common">Salmonella choleraesuis</name>
    <dbReference type="NCBI Taxonomy" id="28901"/>
    <lineage>
        <taxon>Bacteria</taxon>
        <taxon>Pseudomonadati</taxon>
        <taxon>Pseudomonadota</taxon>
        <taxon>Gammaproteobacteria</taxon>
        <taxon>Enterobacterales</taxon>
        <taxon>Enterobacteriaceae</taxon>
        <taxon>Salmonella</taxon>
    </lineage>
</organism>
<dbReference type="InterPro" id="IPR006441">
    <property type="entry name" value="Phage_P2_GpN"/>
</dbReference>